<dbReference type="RefSeq" id="WP_164464773.1">
    <property type="nucleotide sequence ID" value="NZ_JBHRSX010000031.1"/>
</dbReference>
<dbReference type="Proteomes" id="UP001595477">
    <property type="component" value="Unassembled WGS sequence"/>
</dbReference>
<accession>A0ABV7K1B2</accession>
<evidence type="ECO:0000313" key="2">
    <source>
        <dbReference type="Proteomes" id="UP001595477"/>
    </source>
</evidence>
<reference evidence="2" key="1">
    <citation type="journal article" date="2019" name="Int. J. Syst. Evol. Microbiol.">
        <title>The Global Catalogue of Microorganisms (GCM) 10K type strain sequencing project: providing services to taxonomists for standard genome sequencing and annotation.</title>
        <authorList>
            <consortium name="The Broad Institute Genomics Platform"/>
            <consortium name="The Broad Institute Genome Sequencing Center for Infectious Disease"/>
            <person name="Wu L."/>
            <person name="Ma J."/>
        </authorList>
    </citation>
    <scope>NUCLEOTIDE SEQUENCE [LARGE SCALE GENOMIC DNA]</scope>
    <source>
        <strain evidence="2">KCTC 52449</strain>
    </source>
</reference>
<keyword evidence="2" id="KW-1185">Reference proteome</keyword>
<dbReference type="EMBL" id="JBHRSX010000031">
    <property type="protein sequence ID" value="MFC3202781.1"/>
    <property type="molecule type" value="Genomic_DNA"/>
</dbReference>
<comment type="caution">
    <text evidence="1">The sequence shown here is derived from an EMBL/GenBank/DDBJ whole genome shotgun (WGS) entry which is preliminary data.</text>
</comment>
<gene>
    <name evidence="1" type="ORF">ACFOEW_13270</name>
</gene>
<sequence>MSESLAMSAGYDTQERVIITQDHYQPAVVSVGVVLYEWNEAIRQRVQRLGSQFGNSGIKLQLLTHSDLVRQDDKAKHLQGVIFQLPSDGDSPLARRFELIFRQSHQALLADCDVAAAFTVAEDDNLSNIELAMQVSFASHGADCHWLGLDYSAADSVAFQSWCEGIAMSVRQSVSKPATLAA</sequence>
<name>A0ABV7K1B2_9ALTE</name>
<evidence type="ECO:0000313" key="1">
    <source>
        <dbReference type="EMBL" id="MFC3202781.1"/>
    </source>
</evidence>
<organism evidence="1 2">
    <name type="scientific">Alteromonas oceani</name>
    <dbReference type="NCBI Taxonomy" id="2071609"/>
    <lineage>
        <taxon>Bacteria</taxon>
        <taxon>Pseudomonadati</taxon>
        <taxon>Pseudomonadota</taxon>
        <taxon>Gammaproteobacteria</taxon>
        <taxon>Alteromonadales</taxon>
        <taxon>Alteromonadaceae</taxon>
        <taxon>Alteromonas/Salinimonas group</taxon>
        <taxon>Alteromonas</taxon>
    </lineage>
</organism>
<proteinExistence type="predicted"/>
<protein>
    <submittedName>
        <fullName evidence="1">Uncharacterized protein</fullName>
    </submittedName>
</protein>